<accession>A0A8H4MY98</accession>
<evidence type="ECO:0000313" key="7">
    <source>
        <dbReference type="EMBL" id="KAF4301930.1"/>
    </source>
</evidence>
<dbReference type="AlphaFoldDB" id="A0A8H4MY98"/>
<dbReference type="InterPro" id="IPR027443">
    <property type="entry name" value="IPNS-like_sf"/>
</dbReference>
<reference evidence="7" key="1">
    <citation type="submission" date="2020-04" db="EMBL/GenBank/DDBJ databases">
        <title>Genome Assembly and Annotation of Botryosphaeria dothidea sdau 11-99, a Latent Pathogen of Apple Fruit Ring Rot in China.</title>
        <authorList>
            <person name="Yu C."/>
            <person name="Diao Y."/>
            <person name="Lu Q."/>
            <person name="Zhao J."/>
            <person name="Cui S."/>
            <person name="Peng C."/>
            <person name="He B."/>
            <person name="Liu H."/>
        </authorList>
    </citation>
    <scope>NUCLEOTIDE SEQUENCE [LARGE SCALE GENOMIC DNA]</scope>
    <source>
        <strain evidence="7">Sdau11-99</strain>
    </source>
</reference>
<dbReference type="OrthoDB" id="288590at2759"/>
<dbReference type="Pfam" id="PF14226">
    <property type="entry name" value="DIOX_N"/>
    <property type="match status" value="1"/>
</dbReference>
<dbReference type="PRINTS" id="PR00682">
    <property type="entry name" value="IPNSYNTHASE"/>
</dbReference>
<keyword evidence="2 5" id="KW-0479">Metal-binding</keyword>
<gene>
    <name evidence="7" type="ORF">GTA08_BOTSDO10507</name>
</gene>
<evidence type="ECO:0000256" key="4">
    <source>
        <dbReference type="ARBA" id="ARBA00023004"/>
    </source>
</evidence>
<dbReference type="PANTHER" id="PTHR10209:SF804">
    <property type="entry name" value="FE2OG DIOXYGENASE DOMAIN-CONTAINING PROTEIN"/>
    <property type="match status" value="1"/>
</dbReference>
<comment type="similarity">
    <text evidence="1 5">Belongs to the iron/ascorbate-dependent oxidoreductase family.</text>
</comment>
<sequence length="363" mass="41571">MATTTEHGSTTSLTHKLELRSTYGPVYREVLKSPPRDCNSSEIPIINLRNMSGTLQDRQAIAKVVRDTAENTGFFYIRNHGISKETVTAALKQAQTFFSQPAEQKALVSQEYSDFHNGWARRRTTHVSPSESIDHKESFTFRYDPKYDPQQEAGDVVPEDVKKWLQCEEFVWENTGHLPNFKQDVLAYWQMCLTLSRNMIKIFALALDLPEDYFKEVVTHPGSDGVLNYYPKNTAPSGEAIDVGIGAHTDLQCFTLLWQDNVGGLQVLTKDGQWIKVPPIPDTFVVNIGDFLMRLSNDRFKSTVHRVYNYAEEDRYSMPFFFGFNFNEKCSVLPSCTNENNPPRYEPISCGEWVRIRIQKAQI</sequence>
<dbReference type="InterPro" id="IPR026992">
    <property type="entry name" value="DIOX_N"/>
</dbReference>
<proteinExistence type="inferred from homology"/>
<dbReference type="GO" id="GO:0046872">
    <property type="term" value="F:metal ion binding"/>
    <property type="evidence" value="ECO:0007669"/>
    <property type="project" value="UniProtKB-KW"/>
</dbReference>
<keyword evidence="8" id="KW-1185">Reference proteome</keyword>
<keyword evidence="3 5" id="KW-0560">Oxidoreductase</keyword>
<dbReference type="EMBL" id="WWBZ02000073">
    <property type="protein sequence ID" value="KAF4301930.1"/>
    <property type="molecule type" value="Genomic_DNA"/>
</dbReference>
<evidence type="ECO:0000256" key="2">
    <source>
        <dbReference type="ARBA" id="ARBA00022723"/>
    </source>
</evidence>
<dbReference type="GO" id="GO:0016491">
    <property type="term" value="F:oxidoreductase activity"/>
    <property type="evidence" value="ECO:0007669"/>
    <property type="project" value="UniProtKB-KW"/>
</dbReference>
<dbReference type="InterPro" id="IPR005123">
    <property type="entry name" value="Oxoglu/Fe-dep_dioxygenase_dom"/>
</dbReference>
<protein>
    <submittedName>
        <fullName evidence="7">2OG-Fe(II)oxygenase superfamily protein</fullName>
    </submittedName>
</protein>
<evidence type="ECO:0000259" key="6">
    <source>
        <dbReference type="PROSITE" id="PS51471"/>
    </source>
</evidence>
<dbReference type="Gene3D" id="2.60.120.330">
    <property type="entry name" value="B-lactam Antibiotic, Isopenicillin N Synthase, Chain"/>
    <property type="match status" value="1"/>
</dbReference>
<evidence type="ECO:0000313" key="8">
    <source>
        <dbReference type="Proteomes" id="UP000572817"/>
    </source>
</evidence>
<evidence type="ECO:0000256" key="1">
    <source>
        <dbReference type="ARBA" id="ARBA00008056"/>
    </source>
</evidence>
<organism evidence="7 8">
    <name type="scientific">Botryosphaeria dothidea</name>
    <dbReference type="NCBI Taxonomy" id="55169"/>
    <lineage>
        <taxon>Eukaryota</taxon>
        <taxon>Fungi</taxon>
        <taxon>Dikarya</taxon>
        <taxon>Ascomycota</taxon>
        <taxon>Pezizomycotina</taxon>
        <taxon>Dothideomycetes</taxon>
        <taxon>Dothideomycetes incertae sedis</taxon>
        <taxon>Botryosphaeriales</taxon>
        <taxon>Botryosphaeriaceae</taxon>
        <taxon>Botryosphaeria</taxon>
    </lineage>
</organism>
<dbReference type="SUPFAM" id="SSF51197">
    <property type="entry name" value="Clavaminate synthase-like"/>
    <property type="match status" value="1"/>
</dbReference>
<keyword evidence="4 5" id="KW-0408">Iron</keyword>
<dbReference type="Pfam" id="PF03171">
    <property type="entry name" value="2OG-FeII_Oxy"/>
    <property type="match status" value="1"/>
</dbReference>
<feature type="domain" description="Fe2OG dioxygenase" evidence="6">
    <location>
        <begin position="217"/>
        <end position="324"/>
    </location>
</feature>
<evidence type="ECO:0000256" key="3">
    <source>
        <dbReference type="ARBA" id="ARBA00023002"/>
    </source>
</evidence>
<dbReference type="InterPro" id="IPR044861">
    <property type="entry name" value="IPNS-like_FE2OG_OXY"/>
</dbReference>
<dbReference type="Proteomes" id="UP000572817">
    <property type="component" value="Unassembled WGS sequence"/>
</dbReference>
<evidence type="ECO:0000256" key="5">
    <source>
        <dbReference type="RuleBase" id="RU003682"/>
    </source>
</evidence>
<comment type="caution">
    <text evidence="7">The sequence shown here is derived from an EMBL/GenBank/DDBJ whole genome shotgun (WGS) entry which is preliminary data.</text>
</comment>
<dbReference type="PANTHER" id="PTHR10209">
    <property type="entry name" value="OXIDOREDUCTASE, 2OG-FE II OXYGENASE FAMILY PROTEIN"/>
    <property type="match status" value="1"/>
</dbReference>
<dbReference type="PROSITE" id="PS51471">
    <property type="entry name" value="FE2OG_OXY"/>
    <property type="match status" value="1"/>
</dbReference>
<dbReference type="GO" id="GO:0044283">
    <property type="term" value="P:small molecule biosynthetic process"/>
    <property type="evidence" value="ECO:0007669"/>
    <property type="project" value="UniProtKB-ARBA"/>
</dbReference>
<name>A0A8H4MY98_9PEZI</name>